<evidence type="ECO:0000256" key="4">
    <source>
        <dbReference type="ARBA" id="ARBA00022448"/>
    </source>
</evidence>
<keyword evidence="10 12" id="KW-0472">Membrane</keyword>
<keyword evidence="4 12" id="KW-0813">Transport</keyword>
<keyword evidence="7" id="KW-0997">Cell inner membrane</keyword>
<dbReference type="PIRSF" id="PIRSF006648">
    <property type="entry name" value="DrrB"/>
    <property type="match status" value="1"/>
</dbReference>
<feature type="transmembrane region" description="Helical" evidence="12">
    <location>
        <begin position="63"/>
        <end position="86"/>
    </location>
</feature>
<evidence type="ECO:0000256" key="6">
    <source>
        <dbReference type="ARBA" id="ARBA00022475"/>
    </source>
</evidence>
<dbReference type="NCBIfam" id="TIGR01291">
    <property type="entry name" value="nodJ"/>
    <property type="match status" value="1"/>
</dbReference>
<feature type="transmembrane region" description="Helical" evidence="12">
    <location>
        <begin position="145"/>
        <end position="169"/>
    </location>
</feature>
<evidence type="ECO:0000256" key="7">
    <source>
        <dbReference type="ARBA" id="ARBA00022519"/>
    </source>
</evidence>
<evidence type="ECO:0000256" key="10">
    <source>
        <dbReference type="ARBA" id="ARBA00023136"/>
    </source>
</evidence>
<keyword evidence="5" id="KW-0536">Nodulation</keyword>
<dbReference type="PRINTS" id="PR00164">
    <property type="entry name" value="ABC2TRNSPORT"/>
</dbReference>
<dbReference type="GO" id="GO:0015772">
    <property type="term" value="P:oligosaccharide transport"/>
    <property type="evidence" value="ECO:0007669"/>
    <property type="project" value="InterPro"/>
</dbReference>
<dbReference type="PANTHER" id="PTHR43229">
    <property type="entry name" value="NODULATION PROTEIN J"/>
    <property type="match status" value="1"/>
</dbReference>
<dbReference type="GO" id="GO:0140359">
    <property type="term" value="F:ABC-type transporter activity"/>
    <property type="evidence" value="ECO:0007669"/>
    <property type="project" value="InterPro"/>
</dbReference>
<sequence length="260" mass="28283">MNPARSALSGWLRFVPVYRRNLLVWRKLAVASVLGNVAEPLITLVAFGYGLGSLLPRVDGVDYIVFLAAGSVCMSTAMAASFESLYSAFSRMHVQRTWESILNAPLRLEDVLAAEWLWAASKAVFSGVAIIAVVFALGISREPLLLAVIPVVALTGLAFSAIGLCFNALARGYDFFTYYFTLAMTPMVFLSGVYYPVDRLPEWLSPLASVLPLAAAVELARPLVLGRLPEAPLWPIALLVAYALIGFRVAVALTRRRFVA</sequence>
<evidence type="ECO:0000256" key="3">
    <source>
        <dbReference type="ARBA" id="ARBA00011350"/>
    </source>
</evidence>
<dbReference type="RefSeq" id="WP_183966610.1">
    <property type="nucleotide sequence ID" value="NZ_BAABEW010000001.1"/>
</dbReference>
<evidence type="ECO:0000256" key="8">
    <source>
        <dbReference type="ARBA" id="ARBA00022692"/>
    </source>
</evidence>
<feature type="domain" description="ABC transmembrane type-2" evidence="13">
    <location>
        <begin position="31"/>
        <end position="257"/>
    </location>
</feature>
<feature type="transmembrane region" description="Helical" evidence="12">
    <location>
        <begin position="233"/>
        <end position="254"/>
    </location>
</feature>
<dbReference type="InterPro" id="IPR047817">
    <property type="entry name" value="ABC2_TM_bact-type"/>
</dbReference>
<comment type="similarity">
    <text evidence="2">Belongs to the ABC-2 integral membrane protein family. Lipooligosaccharide exporter (TC 3.A.1.102) subfamily.</text>
</comment>
<dbReference type="Proteomes" id="UP000532440">
    <property type="component" value="Unassembled WGS sequence"/>
</dbReference>
<comment type="caution">
    <text evidence="14">The sequence shown here is derived from an EMBL/GenBank/DDBJ whole genome shotgun (WGS) entry which is preliminary data.</text>
</comment>
<evidence type="ECO:0000259" key="13">
    <source>
        <dbReference type="PROSITE" id="PS51012"/>
    </source>
</evidence>
<name>A0A7W8HH77_9BURK</name>
<keyword evidence="9 12" id="KW-1133">Transmembrane helix</keyword>
<reference evidence="14 15" key="1">
    <citation type="submission" date="2020-08" db="EMBL/GenBank/DDBJ databases">
        <title>Genomic Encyclopedia of Type Strains, Phase IV (KMG-IV): sequencing the most valuable type-strain genomes for metagenomic binning, comparative biology and taxonomic classification.</title>
        <authorList>
            <person name="Goeker M."/>
        </authorList>
    </citation>
    <scope>NUCLEOTIDE SEQUENCE [LARGE SCALE GENOMIC DNA]</scope>
    <source>
        <strain evidence="14 15">DSM 29781</strain>
    </source>
</reference>
<evidence type="ECO:0000256" key="2">
    <source>
        <dbReference type="ARBA" id="ARBA00008394"/>
    </source>
</evidence>
<organism evidence="14 15">
    <name type="scientific">Quisquiliibacterium transsilvanicum</name>
    <dbReference type="NCBI Taxonomy" id="1549638"/>
    <lineage>
        <taxon>Bacteria</taxon>
        <taxon>Pseudomonadati</taxon>
        <taxon>Pseudomonadota</taxon>
        <taxon>Betaproteobacteria</taxon>
        <taxon>Burkholderiales</taxon>
        <taxon>Burkholderiaceae</taxon>
        <taxon>Quisquiliibacterium</taxon>
    </lineage>
</organism>
<evidence type="ECO:0000256" key="1">
    <source>
        <dbReference type="ARBA" id="ARBA00004429"/>
    </source>
</evidence>
<comment type="subcellular location">
    <subcellularLocation>
        <location evidence="1 12">Cell inner membrane</location>
        <topology evidence="1 12">Multi-pass membrane protein</topology>
    </subcellularLocation>
</comment>
<accession>A0A7W8HH77</accession>
<evidence type="ECO:0000313" key="15">
    <source>
        <dbReference type="Proteomes" id="UP000532440"/>
    </source>
</evidence>
<dbReference type="InterPro" id="IPR005981">
    <property type="entry name" value="ABC_transptNodJ"/>
</dbReference>
<evidence type="ECO:0000256" key="9">
    <source>
        <dbReference type="ARBA" id="ARBA00022989"/>
    </source>
</evidence>
<evidence type="ECO:0000256" key="12">
    <source>
        <dbReference type="RuleBase" id="RU361157"/>
    </source>
</evidence>
<evidence type="ECO:0000313" key="14">
    <source>
        <dbReference type="EMBL" id="MBB5271863.1"/>
    </source>
</evidence>
<proteinExistence type="inferred from homology"/>
<feature type="transmembrane region" description="Helical" evidence="12">
    <location>
        <begin position="116"/>
        <end position="139"/>
    </location>
</feature>
<dbReference type="PANTHER" id="PTHR43229:SF2">
    <property type="entry name" value="NODULATION PROTEIN J"/>
    <property type="match status" value="1"/>
</dbReference>
<comment type="function">
    <text evidence="11">Part of the ABC transporter complex NodIJ involved in the export of the nodulation factors (Nod factors), the bacterial signal molecules that induce symbiosis and subsequent nodulation induction. Nod factors are LCO (lipo-chitin oligosaccharide), a modified beta-1,4-linked N-acetylglucosamine oligosaccharide. This subunit encodes the transporter.</text>
</comment>
<gene>
    <name evidence="14" type="ORF">HNQ70_001873</name>
</gene>
<dbReference type="GO" id="GO:0043190">
    <property type="term" value="C:ATP-binding cassette (ABC) transporter complex"/>
    <property type="evidence" value="ECO:0007669"/>
    <property type="project" value="InterPro"/>
</dbReference>
<keyword evidence="6 12" id="KW-1003">Cell membrane</keyword>
<keyword evidence="8 12" id="KW-0812">Transmembrane</keyword>
<dbReference type="InterPro" id="IPR013525">
    <property type="entry name" value="ABC2_TM"/>
</dbReference>
<keyword evidence="15" id="KW-1185">Reference proteome</keyword>
<evidence type="ECO:0000256" key="11">
    <source>
        <dbReference type="ARBA" id="ARBA00025119"/>
    </source>
</evidence>
<dbReference type="InterPro" id="IPR051784">
    <property type="entry name" value="Nod_factor_ABC_transporter"/>
</dbReference>
<dbReference type="InterPro" id="IPR000412">
    <property type="entry name" value="ABC_2_transport"/>
</dbReference>
<comment type="subunit">
    <text evidence="3">The complex is composed of two ATP-binding proteins (NodI) and two transmembrane proteins (NodJ).</text>
</comment>
<dbReference type="PROSITE" id="PS51012">
    <property type="entry name" value="ABC_TM2"/>
    <property type="match status" value="1"/>
</dbReference>
<dbReference type="EMBL" id="JACHGB010000003">
    <property type="protein sequence ID" value="MBB5271863.1"/>
    <property type="molecule type" value="Genomic_DNA"/>
</dbReference>
<dbReference type="Pfam" id="PF01061">
    <property type="entry name" value="ABC2_membrane"/>
    <property type="match status" value="1"/>
</dbReference>
<dbReference type="AlphaFoldDB" id="A0A7W8HH77"/>
<evidence type="ECO:0000256" key="5">
    <source>
        <dbReference type="ARBA" id="ARBA00022458"/>
    </source>
</evidence>
<feature type="transmembrane region" description="Helical" evidence="12">
    <location>
        <begin position="28"/>
        <end position="51"/>
    </location>
</feature>
<feature type="transmembrane region" description="Helical" evidence="12">
    <location>
        <begin position="176"/>
        <end position="197"/>
    </location>
</feature>
<protein>
    <recommendedName>
        <fullName evidence="12">Transport permease protein</fullName>
    </recommendedName>
</protein>